<reference evidence="10 11" key="1">
    <citation type="submission" date="2022-12" db="EMBL/GenBank/DDBJ databases">
        <title>Chromosome-level genome of Tegillarca granosa.</title>
        <authorList>
            <person name="Kim J."/>
        </authorList>
    </citation>
    <scope>NUCLEOTIDE SEQUENCE [LARGE SCALE GENOMIC DNA]</scope>
    <source>
        <strain evidence="10">Teg-2019</strain>
        <tissue evidence="10">Adductor muscle</tissue>
    </source>
</reference>
<protein>
    <recommendedName>
        <fullName evidence="7">Vang-like protein</fullName>
    </recommendedName>
</protein>
<dbReference type="PIRSF" id="PIRSF007991">
    <property type="entry name" value="Strabismus"/>
    <property type="match status" value="1"/>
</dbReference>
<evidence type="ECO:0000313" key="11">
    <source>
        <dbReference type="Proteomes" id="UP001217089"/>
    </source>
</evidence>
<evidence type="ECO:0000256" key="1">
    <source>
        <dbReference type="ARBA" id="ARBA00004651"/>
    </source>
</evidence>
<evidence type="ECO:0000256" key="3">
    <source>
        <dbReference type="ARBA" id="ARBA00022692"/>
    </source>
</evidence>
<evidence type="ECO:0000256" key="6">
    <source>
        <dbReference type="ARBA" id="ARBA00025718"/>
    </source>
</evidence>
<dbReference type="Pfam" id="PF06638">
    <property type="entry name" value="Strabismus"/>
    <property type="match status" value="1"/>
</dbReference>
<feature type="compositionally biased region" description="Basic residues" evidence="8">
    <location>
        <begin position="49"/>
        <end position="64"/>
    </location>
</feature>
<feature type="region of interest" description="Disordered" evidence="8">
    <location>
        <begin position="32"/>
        <end position="99"/>
    </location>
</feature>
<gene>
    <name evidence="10" type="ORF">KUTeg_006352</name>
</gene>
<feature type="transmembrane region" description="Helical" evidence="9">
    <location>
        <begin position="230"/>
        <end position="253"/>
    </location>
</feature>
<organism evidence="10 11">
    <name type="scientific">Tegillarca granosa</name>
    <name type="common">Malaysian cockle</name>
    <name type="synonym">Anadara granosa</name>
    <dbReference type="NCBI Taxonomy" id="220873"/>
    <lineage>
        <taxon>Eukaryota</taxon>
        <taxon>Metazoa</taxon>
        <taxon>Spiralia</taxon>
        <taxon>Lophotrochozoa</taxon>
        <taxon>Mollusca</taxon>
        <taxon>Bivalvia</taxon>
        <taxon>Autobranchia</taxon>
        <taxon>Pteriomorphia</taxon>
        <taxon>Arcoida</taxon>
        <taxon>Arcoidea</taxon>
        <taxon>Arcidae</taxon>
        <taxon>Tegillarca</taxon>
    </lineage>
</organism>
<feature type="transmembrane region" description="Helical" evidence="9">
    <location>
        <begin position="199"/>
        <end position="218"/>
    </location>
</feature>
<keyword evidence="2 7" id="KW-1003">Cell membrane</keyword>
<dbReference type="PANTHER" id="PTHR20886">
    <property type="entry name" value="VANG-LIKE PROTEIN"/>
    <property type="match status" value="1"/>
</dbReference>
<evidence type="ECO:0000256" key="5">
    <source>
        <dbReference type="ARBA" id="ARBA00023136"/>
    </source>
</evidence>
<dbReference type="EMBL" id="JARBDR010000328">
    <property type="protein sequence ID" value="KAJ8316338.1"/>
    <property type="molecule type" value="Genomic_DNA"/>
</dbReference>
<keyword evidence="5 7" id="KW-0472">Membrane</keyword>
<accession>A0ABQ9FG97</accession>
<dbReference type="InterPro" id="IPR009539">
    <property type="entry name" value="VANGL"/>
</dbReference>
<feature type="compositionally biased region" description="Basic and acidic residues" evidence="8">
    <location>
        <begin position="37"/>
        <end position="48"/>
    </location>
</feature>
<feature type="compositionally biased region" description="Basic and acidic residues" evidence="8">
    <location>
        <begin position="65"/>
        <end position="83"/>
    </location>
</feature>
<evidence type="ECO:0000256" key="7">
    <source>
        <dbReference type="PIRNR" id="PIRNR007991"/>
    </source>
</evidence>
<evidence type="ECO:0000313" key="10">
    <source>
        <dbReference type="EMBL" id="KAJ8316338.1"/>
    </source>
</evidence>
<keyword evidence="3 9" id="KW-0812">Transmembrane</keyword>
<proteinExistence type="inferred from homology"/>
<evidence type="ECO:0000256" key="2">
    <source>
        <dbReference type="ARBA" id="ARBA00022475"/>
    </source>
</evidence>
<sequence length="579" mass="66893">MIYEIILKENTRITNRGFIYLCQGLKREIMDGSESVRSGRSDRSEHSRRSGHRHRHHGNHRHSSRASDREGRERDRDRDDRSVTIKTPGNMSENEDQPLGEERIEVHILPQDDNWGDNTTAITGNTSETGFSMEDVHSKFAKEKFEDTIGIGCVRYVGTALAAVLSILGFVSPIVMVVLPKIGLNGWDPGPCKPECEGLLISFAFKLLILLIGTWAIFFRQPKATMPRVFVFRAVVLFLVFILTFAFWLFYGVRIYKERNTTYKENGSEKRIEYFNIVQFSVSLVDALLFIHYIAVILLEVRQLQPQYVVKVVRSPDGEGKNYSIGTLSIQRAAAWILEQYYRDFPVYNPYLEHAPKRPTKVTGLKFYDVDGNPNQNNQGRAPRAIFAAAARRRDASHNDRFYEEVEYERRVRKRKARLMVAAEEAFAHIKRMQEEQGPAIPMDPMESAHAIFPSMARALQKYLRVTRQQPRYTMDSVLTHLSHCISHDMSPKSFIERYMTQGAVIMNDHNYKTVEKWVLVCDQLLTREIEHNTLFQLKQNEVSLLCTVKRLPHFNLTEEVIDPKTNKFVLRLNSETSV</sequence>
<comment type="subcellular location">
    <subcellularLocation>
        <location evidence="1">Cell membrane</location>
        <topology evidence="1">Multi-pass membrane protein</topology>
    </subcellularLocation>
</comment>
<evidence type="ECO:0000256" key="8">
    <source>
        <dbReference type="SAM" id="MobiDB-lite"/>
    </source>
</evidence>
<comment type="similarity">
    <text evidence="6 7">Belongs to the Vang family.</text>
</comment>
<feature type="transmembrane region" description="Helical" evidence="9">
    <location>
        <begin position="156"/>
        <end position="179"/>
    </location>
</feature>
<keyword evidence="4 9" id="KW-1133">Transmembrane helix</keyword>
<evidence type="ECO:0000256" key="4">
    <source>
        <dbReference type="ARBA" id="ARBA00022989"/>
    </source>
</evidence>
<keyword evidence="11" id="KW-1185">Reference proteome</keyword>
<evidence type="ECO:0000256" key="9">
    <source>
        <dbReference type="SAM" id="Phobius"/>
    </source>
</evidence>
<comment type="caution">
    <text evidence="10">The sequence shown here is derived from an EMBL/GenBank/DDBJ whole genome shotgun (WGS) entry which is preliminary data.</text>
</comment>
<feature type="transmembrane region" description="Helical" evidence="9">
    <location>
        <begin position="274"/>
        <end position="299"/>
    </location>
</feature>
<name>A0ABQ9FG97_TEGGR</name>
<dbReference type="Proteomes" id="UP001217089">
    <property type="component" value="Unassembled WGS sequence"/>
</dbReference>